<dbReference type="EMBL" id="JAIWYP010000003">
    <property type="protein sequence ID" value="KAH3852340.1"/>
    <property type="molecule type" value="Genomic_DNA"/>
</dbReference>
<comment type="caution">
    <text evidence="1">The sequence shown here is derived from an EMBL/GenBank/DDBJ whole genome shotgun (WGS) entry which is preliminary data.</text>
</comment>
<evidence type="ECO:0000313" key="2">
    <source>
        <dbReference type="Proteomes" id="UP000828390"/>
    </source>
</evidence>
<dbReference type="Proteomes" id="UP000828390">
    <property type="component" value="Unassembled WGS sequence"/>
</dbReference>
<evidence type="ECO:0000313" key="1">
    <source>
        <dbReference type="EMBL" id="KAH3852340.1"/>
    </source>
</evidence>
<organism evidence="1 2">
    <name type="scientific">Dreissena polymorpha</name>
    <name type="common">Zebra mussel</name>
    <name type="synonym">Mytilus polymorpha</name>
    <dbReference type="NCBI Taxonomy" id="45954"/>
    <lineage>
        <taxon>Eukaryota</taxon>
        <taxon>Metazoa</taxon>
        <taxon>Spiralia</taxon>
        <taxon>Lophotrochozoa</taxon>
        <taxon>Mollusca</taxon>
        <taxon>Bivalvia</taxon>
        <taxon>Autobranchia</taxon>
        <taxon>Heteroconchia</taxon>
        <taxon>Euheterodonta</taxon>
        <taxon>Imparidentia</taxon>
        <taxon>Neoheterodontei</taxon>
        <taxon>Myida</taxon>
        <taxon>Dreissenoidea</taxon>
        <taxon>Dreissenidae</taxon>
        <taxon>Dreissena</taxon>
    </lineage>
</organism>
<dbReference type="AlphaFoldDB" id="A0A9D4L6G5"/>
<name>A0A9D4L6G5_DREPO</name>
<reference evidence="1" key="1">
    <citation type="journal article" date="2019" name="bioRxiv">
        <title>The Genome of the Zebra Mussel, Dreissena polymorpha: A Resource for Invasive Species Research.</title>
        <authorList>
            <person name="McCartney M.A."/>
            <person name="Auch B."/>
            <person name="Kono T."/>
            <person name="Mallez S."/>
            <person name="Zhang Y."/>
            <person name="Obille A."/>
            <person name="Becker A."/>
            <person name="Abrahante J.E."/>
            <person name="Garbe J."/>
            <person name="Badalamenti J.P."/>
            <person name="Herman A."/>
            <person name="Mangelson H."/>
            <person name="Liachko I."/>
            <person name="Sullivan S."/>
            <person name="Sone E.D."/>
            <person name="Koren S."/>
            <person name="Silverstein K.A.T."/>
            <person name="Beckman K.B."/>
            <person name="Gohl D.M."/>
        </authorList>
    </citation>
    <scope>NUCLEOTIDE SEQUENCE</scope>
    <source>
        <strain evidence="1">Duluth1</strain>
        <tissue evidence="1">Whole animal</tissue>
    </source>
</reference>
<gene>
    <name evidence="1" type="ORF">DPMN_094846</name>
</gene>
<accession>A0A9D4L6G5</accession>
<protein>
    <submittedName>
        <fullName evidence="1">Uncharacterized protein</fullName>
    </submittedName>
</protein>
<dbReference type="SUPFAM" id="SSF51126">
    <property type="entry name" value="Pectin lyase-like"/>
    <property type="match status" value="1"/>
</dbReference>
<dbReference type="InterPro" id="IPR011050">
    <property type="entry name" value="Pectin_lyase_fold/virulence"/>
</dbReference>
<reference evidence="1" key="2">
    <citation type="submission" date="2020-11" db="EMBL/GenBank/DDBJ databases">
        <authorList>
            <person name="McCartney M.A."/>
            <person name="Auch B."/>
            <person name="Kono T."/>
            <person name="Mallez S."/>
            <person name="Becker A."/>
            <person name="Gohl D.M."/>
            <person name="Silverstein K.A.T."/>
            <person name="Koren S."/>
            <person name="Bechman K.B."/>
            <person name="Herman A."/>
            <person name="Abrahante J.E."/>
            <person name="Garbe J."/>
        </authorList>
    </citation>
    <scope>NUCLEOTIDE SEQUENCE</scope>
    <source>
        <strain evidence="1">Duluth1</strain>
        <tissue evidence="1">Whole animal</tissue>
    </source>
</reference>
<sequence>MAVVIDTSLTTSVVIDNSLIPDNTTSVVIGTSSHTRRQSLLTHPFIQENVSRYRHILLYKTTSVVIDNSLIPDNTTSVVIDNSHTRQLVIDNSLIPDNTTSVVIDTSLISNNTTPFVIDNSLIPDNTTSVVIDNSSLIPENTTSVVIDNSLIPDNARRS</sequence>
<keyword evidence="2" id="KW-1185">Reference proteome</keyword>
<proteinExistence type="predicted"/>